<dbReference type="AlphaFoldDB" id="A0A8B9Z0C2"/>
<dbReference type="Gene3D" id="3.90.550.50">
    <property type="match status" value="1"/>
</dbReference>
<keyword evidence="7" id="KW-1133">Transmembrane helix</keyword>
<feature type="region of interest" description="Disordered" evidence="10">
    <location>
        <begin position="11"/>
        <end position="82"/>
    </location>
</feature>
<dbReference type="PANTHER" id="PTHR10811">
    <property type="entry name" value="FRINGE-RELATED"/>
    <property type="match status" value="1"/>
</dbReference>
<dbReference type="Proteomes" id="UP000694555">
    <property type="component" value="Unplaced"/>
</dbReference>
<accession>A0A8B9Z0C2</accession>
<evidence type="ECO:0000256" key="10">
    <source>
        <dbReference type="SAM" id="MobiDB-lite"/>
    </source>
</evidence>
<keyword evidence="6" id="KW-0735">Signal-anchor</keyword>
<reference evidence="12" key="1">
    <citation type="submission" date="2025-08" db="UniProtKB">
        <authorList>
            <consortium name="Ensembl"/>
        </authorList>
    </citation>
    <scope>IDENTIFICATION</scope>
</reference>
<organism evidence="12 13">
    <name type="scientific">Buteo japonicus</name>
    <dbReference type="NCBI Taxonomy" id="224669"/>
    <lineage>
        <taxon>Eukaryota</taxon>
        <taxon>Metazoa</taxon>
        <taxon>Chordata</taxon>
        <taxon>Craniata</taxon>
        <taxon>Vertebrata</taxon>
        <taxon>Euteleostomi</taxon>
        <taxon>Archelosauria</taxon>
        <taxon>Archosauria</taxon>
        <taxon>Dinosauria</taxon>
        <taxon>Saurischia</taxon>
        <taxon>Theropoda</taxon>
        <taxon>Coelurosauria</taxon>
        <taxon>Aves</taxon>
        <taxon>Neognathae</taxon>
        <taxon>Neoaves</taxon>
        <taxon>Telluraves</taxon>
        <taxon>Accipitrimorphae</taxon>
        <taxon>Accipitriformes</taxon>
        <taxon>Accipitridae</taxon>
        <taxon>Accipitrinae</taxon>
        <taxon>Buteo</taxon>
    </lineage>
</organism>
<evidence type="ECO:0000313" key="13">
    <source>
        <dbReference type="Proteomes" id="UP000694555"/>
    </source>
</evidence>
<sequence>SRISCLSLRRWPSPCETNPLSEPGLPPPLLHPPPFHPLPLPPGLALRLGEGISEKPEQRSKASPEGGGGREQRDLQVRPPEGYRTEERLTLGDIFIAVKTTKRFHQSRMELLLDTWISRAREQTYVFTDEEDDALKTRMGDHAIFTNCSAEHSHLALSCKMGAEFDAFLASGRSWFCHLDDDNYLNPWALLKLLSSYSATWDVYLGKPSLNRPIRKSVRFWFATGGAGFCISRKLASKMVPWASGRNFLSTSELIRLPDDCTVGYIIECKVGGQLLPNALFHSHLENLQLIPPSRLTQQVTLSYGVFENKLNVIELRGPFSPREDPSRYGCCCGVSPQTVGWEREAAKWGAGGLE</sequence>
<reference evidence="12" key="2">
    <citation type="submission" date="2025-09" db="UniProtKB">
        <authorList>
            <consortium name="Ensembl"/>
        </authorList>
    </citation>
    <scope>IDENTIFICATION</scope>
</reference>
<keyword evidence="8" id="KW-0472">Membrane</keyword>
<evidence type="ECO:0000313" key="12">
    <source>
        <dbReference type="Ensembl" id="ENSBJAP00000000850.1"/>
    </source>
</evidence>
<dbReference type="GO" id="GO:0016757">
    <property type="term" value="F:glycosyltransferase activity"/>
    <property type="evidence" value="ECO:0007669"/>
    <property type="project" value="UniProtKB-KW"/>
</dbReference>
<feature type="compositionally biased region" description="Basic and acidic residues" evidence="10">
    <location>
        <begin position="52"/>
        <end position="82"/>
    </location>
</feature>
<keyword evidence="5" id="KW-0812">Transmembrane</keyword>
<keyword evidence="4" id="KW-0808">Transferase</keyword>
<comment type="similarity">
    <text evidence="2">Belongs to the glycosyltransferase 31 family.</text>
</comment>
<feature type="compositionally biased region" description="Pro residues" evidence="10">
    <location>
        <begin position="24"/>
        <end position="42"/>
    </location>
</feature>
<dbReference type="Pfam" id="PF02434">
    <property type="entry name" value="Fringe"/>
    <property type="match status" value="1"/>
</dbReference>
<evidence type="ECO:0000256" key="5">
    <source>
        <dbReference type="ARBA" id="ARBA00022692"/>
    </source>
</evidence>
<keyword evidence="13" id="KW-1185">Reference proteome</keyword>
<keyword evidence="3" id="KW-0328">Glycosyltransferase</keyword>
<evidence type="ECO:0000259" key="11">
    <source>
        <dbReference type="Pfam" id="PF02434"/>
    </source>
</evidence>
<name>A0A8B9Z0C2_9AVES</name>
<proteinExistence type="inferred from homology"/>
<evidence type="ECO:0000256" key="6">
    <source>
        <dbReference type="ARBA" id="ARBA00022968"/>
    </source>
</evidence>
<feature type="domain" description="Fringe-like glycosyltransferase" evidence="11">
    <location>
        <begin position="88"/>
        <end position="328"/>
    </location>
</feature>
<dbReference type="Ensembl" id="ENSBJAT00000000874.1">
    <property type="protein sequence ID" value="ENSBJAP00000000850.1"/>
    <property type="gene ID" value="ENSBJAG00000000685.1"/>
</dbReference>
<evidence type="ECO:0000256" key="8">
    <source>
        <dbReference type="ARBA" id="ARBA00023136"/>
    </source>
</evidence>
<evidence type="ECO:0000256" key="1">
    <source>
        <dbReference type="ARBA" id="ARBA00004606"/>
    </source>
</evidence>
<evidence type="ECO:0000256" key="2">
    <source>
        <dbReference type="ARBA" id="ARBA00008661"/>
    </source>
</evidence>
<evidence type="ECO:0000256" key="9">
    <source>
        <dbReference type="ARBA" id="ARBA00037847"/>
    </source>
</evidence>
<dbReference type="GO" id="GO:0016020">
    <property type="term" value="C:membrane"/>
    <property type="evidence" value="ECO:0007669"/>
    <property type="project" value="UniProtKB-SubCell"/>
</dbReference>
<evidence type="ECO:0000256" key="3">
    <source>
        <dbReference type="ARBA" id="ARBA00022676"/>
    </source>
</evidence>
<comment type="subcellular location">
    <subcellularLocation>
        <location evidence="9">Endomembrane system</location>
        <topology evidence="9">Single-pass membrane protein</topology>
    </subcellularLocation>
    <subcellularLocation>
        <location evidence="1">Membrane</location>
        <topology evidence="1">Single-pass type II membrane protein</topology>
    </subcellularLocation>
</comment>
<protein>
    <submittedName>
        <fullName evidence="12">MFNG O-fucosylpeptide 3-beta-N-acetylglucosaminyltransferase</fullName>
    </submittedName>
</protein>
<evidence type="ECO:0000256" key="7">
    <source>
        <dbReference type="ARBA" id="ARBA00022989"/>
    </source>
</evidence>
<dbReference type="InterPro" id="IPR003378">
    <property type="entry name" value="Fringe-like_glycosylTrfase"/>
</dbReference>
<dbReference type="GO" id="GO:0012505">
    <property type="term" value="C:endomembrane system"/>
    <property type="evidence" value="ECO:0007669"/>
    <property type="project" value="UniProtKB-SubCell"/>
</dbReference>
<evidence type="ECO:0000256" key="4">
    <source>
        <dbReference type="ARBA" id="ARBA00022679"/>
    </source>
</evidence>